<keyword evidence="1" id="KW-0472">Membrane</keyword>
<protein>
    <submittedName>
        <fullName evidence="2">Uncharacterized protein</fullName>
    </submittedName>
</protein>
<dbReference type="Proteomes" id="UP000799118">
    <property type="component" value="Unassembled WGS sequence"/>
</dbReference>
<organism evidence="2 3">
    <name type="scientific">Gymnopus androsaceus JB14</name>
    <dbReference type="NCBI Taxonomy" id="1447944"/>
    <lineage>
        <taxon>Eukaryota</taxon>
        <taxon>Fungi</taxon>
        <taxon>Dikarya</taxon>
        <taxon>Basidiomycota</taxon>
        <taxon>Agaricomycotina</taxon>
        <taxon>Agaricomycetes</taxon>
        <taxon>Agaricomycetidae</taxon>
        <taxon>Agaricales</taxon>
        <taxon>Marasmiineae</taxon>
        <taxon>Omphalotaceae</taxon>
        <taxon>Gymnopus</taxon>
    </lineage>
</organism>
<evidence type="ECO:0000313" key="2">
    <source>
        <dbReference type="EMBL" id="KAE9392593.1"/>
    </source>
</evidence>
<keyword evidence="1" id="KW-0812">Transmembrane</keyword>
<accession>A0A6A4H4B5</accession>
<dbReference type="OrthoDB" id="2744793at2759"/>
<evidence type="ECO:0000256" key="1">
    <source>
        <dbReference type="SAM" id="Phobius"/>
    </source>
</evidence>
<keyword evidence="1" id="KW-1133">Transmembrane helix</keyword>
<sequence length="162" mass="17899">MAIVWRAWAVWAENRLIKWSLLIILLVDISIGIADSAVDIKAVININNDVNTNTVTLDWISVIFNLIVNVVGTSLIGYKAWTHHLSVRAIAHNKKTQVETVLLLLVESGAILGVVQCSDNDNLQALNPIAVVILVQTRNTYEHSFHLEDVPSLEINSTPNVS</sequence>
<reference evidence="2" key="1">
    <citation type="journal article" date="2019" name="Environ. Microbiol.">
        <title>Fungal ecological strategies reflected in gene transcription - a case study of two litter decomposers.</title>
        <authorList>
            <person name="Barbi F."/>
            <person name="Kohler A."/>
            <person name="Barry K."/>
            <person name="Baskaran P."/>
            <person name="Daum C."/>
            <person name="Fauchery L."/>
            <person name="Ihrmark K."/>
            <person name="Kuo A."/>
            <person name="LaButti K."/>
            <person name="Lipzen A."/>
            <person name="Morin E."/>
            <person name="Grigoriev I.V."/>
            <person name="Henrissat B."/>
            <person name="Lindahl B."/>
            <person name="Martin F."/>
        </authorList>
    </citation>
    <scope>NUCLEOTIDE SEQUENCE</scope>
    <source>
        <strain evidence="2">JB14</strain>
    </source>
</reference>
<evidence type="ECO:0000313" key="3">
    <source>
        <dbReference type="Proteomes" id="UP000799118"/>
    </source>
</evidence>
<gene>
    <name evidence="2" type="ORF">BT96DRAFT_944549</name>
</gene>
<proteinExistence type="predicted"/>
<feature type="transmembrane region" description="Helical" evidence="1">
    <location>
        <begin position="59"/>
        <end position="78"/>
    </location>
</feature>
<dbReference type="EMBL" id="ML769592">
    <property type="protein sequence ID" value="KAE9392593.1"/>
    <property type="molecule type" value="Genomic_DNA"/>
</dbReference>
<dbReference type="AlphaFoldDB" id="A0A6A4H4B5"/>
<name>A0A6A4H4B5_9AGAR</name>
<feature type="transmembrane region" description="Helical" evidence="1">
    <location>
        <begin position="21"/>
        <end position="44"/>
    </location>
</feature>
<keyword evidence="3" id="KW-1185">Reference proteome</keyword>